<dbReference type="PANTHER" id="PTHR30055">
    <property type="entry name" value="HTH-TYPE TRANSCRIPTIONAL REGULATOR RUTR"/>
    <property type="match status" value="1"/>
</dbReference>
<dbReference type="GO" id="GO:0003700">
    <property type="term" value="F:DNA-binding transcription factor activity"/>
    <property type="evidence" value="ECO:0007669"/>
    <property type="project" value="TreeGrafter"/>
</dbReference>
<dbReference type="AlphaFoldDB" id="M0QHJ6"/>
<dbReference type="InterPro" id="IPR009057">
    <property type="entry name" value="Homeodomain-like_sf"/>
</dbReference>
<dbReference type="InterPro" id="IPR001647">
    <property type="entry name" value="HTH_TetR"/>
</dbReference>
<comment type="caution">
    <text evidence="6">The sequence shown here is derived from an EMBL/GenBank/DDBJ whole genome shotgun (WGS) entry which is preliminary data.</text>
</comment>
<dbReference type="OrthoDB" id="9816320at2"/>
<keyword evidence="7" id="KW-1185">Reference proteome</keyword>
<keyword evidence="2 4" id="KW-0238">DNA-binding</keyword>
<dbReference type="PROSITE" id="PS50977">
    <property type="entry name" value="HTH_TETR_2"/>
    <property type="match status" value="1"/>
</dbReference>
<keyword evidence="1" id="KW-0805">Transcription regulation</keyword>
<gene>
    <name evidence="6" type="ORF">GS4_11_03920</name>
</gene>
<dbReference type="GO" id="GO:0000976">
    <property type="term" value="F:transcription cis-regulatory region binding"/>
    <property type="evidence" value="ECO:0007669"/>
    <property type="project" value="TreeGrafter"/>
</dbReference>
<evidence type="ECO:0000256" key="1">
    <source>
        <dbReference type="ARBA" id="ARBA00023015"/>
    </source>
</evidence>
<dbReference type="Pfam" id="PF00440">
    <property type="entry name" value="TetR_N"/>
    <property type="match status" value="1"/>
</dbReference>
<organism evidence="6 7">
    <name type="scientific">Gordonia soli NBRC 108243</name>
    <dbReference type="NCBI Taxonomy" id="1223545"/>
    <lineage>
        <taxon>Bacteria</taxon>
        <taxon>Bacillati</taxon>
        <taxon>Actinomycetota</taxon>
        <taxon>Actinomycetes</taxon>
        <taxon>Mycobacteriales</taxon>
        <taxon>Gordoniaceae</taxon>
        <taxon>Gordonia</taxon>
    </lineage>
</organism>
<protein>
    <submittedName>
        <fullName evidence="6">Putative TetR family transcriptional regulator</fullName>
    </submittedName>
</protein>
<dbReference type="Gene3D" id="1.10.357.10">
    <property type="entry name" value="Tetracycline Repressor, domain 2"/>
    <property type="match status" value="1"/>
</dbReference>
<dbReference type="RefSeq" id="WP_007619964.1">
    <property type="nucleotide sequence ID" value="NZ_BANX01000011.1"/>
</dbReference>
<dbReference type="EMBL" id="BANX01000011">
    <property type="protein sequence ID" value="GAC68120.1"/>
    <property type="molecule type" value="Genomic_DNA"/>
</dbReference>
<proteinExistence type="predicted"/>
<accession>M0QHJ6</accession>
<dbReference type="Proteomes" id="UP000011666">
    <property type="component" value="Unassembled WGS sequence"/>
</dbReference>
<sequence length="211" mass="23141">MRKQPAQQRSRFTVDVILEAATRILDRPGTTLDGIGDDGFTTNRVAEEAGVSVGSLYQYFPDKQSIIEEIARRHLASASARMIDLLDDVSTSTEDLLAGLITIVVSENASHPRAFALIRERTVSPEVADEYLSFVRDLVDRLAPRLVTTDDGGDIDGTVDAAEARSRARLAIAAIDGQVHQLVEQVRGPEDERRLVERILRFTRAALSDAG</sequence>
<reference evidence="6 7" key="1">
    <citation type="submission" date="2013-01" db="EMBL/GenBank/DDBJ databases">
        <title>Whole genome shotgun sequence of Gordonia soli NBRC 108243.</title>
        <authorList>
            <person name="Isaki-Nakamura S."/>
            <person name="Hosoyama A."/>
            <person name="Tsuchikane K."/>
            <person name="Ando Y."/>
            <person name="Baba S."/>
            <person name="Ohji S."/>
            <person name="Hamada M."/>
            <person name="Tamura T."/>
            <person name="Yamazoe A."/>
            <person name="Yamazaki S."/>
            <person name="Fujita N."/>
        </authorList>
    </citation>
    <scope>NUCLEOTIDE SEQUENCE [LARGE SCALE GENOMIC DNA]</scope>
    <source>
        <strain evidence="6 7">NBRC 108243</strain>
    </source>
</reference>
<feature type="domain" description="HTH tetR-type" evidence="5">
    <location>
        <begin position="11"/>
        <end position="78"/>
    </location>
</feature>
<evidence type="ECO:0000259" key="5">
    <source>
        <dbReference type="PROSITE" id="PS50977"/>
    </source>
</evidence>
<evidence type="ECO:0000313" key="7">
    <source>
        <dbReference type="Proteomes" id="UP000011666"/>
    </source>
</evidence>
<dbReference type="SUPFAM" id="SSF46689">
    <property type="entry name" value="Homeodomain-like"/>
    <property type="match status" value="1"/>
</dbReference>
<name>M0QHJ6_9ACTN</name>
<dbReference type="InterPro" id="IPR050109">
    <property type="entry name" value="HTH-type_TetR-like_transc_reg"/>
</dbReference>
<feature type="DNA-binding region" description="H-T-H motif" evidence="4">
    <location>
        <begin position="41"/>
        <end position="60"/>
    </location>
</feature>
<evidence type="ECO:0000313" key="6">
    <source>
        <dbReference type="EMBL" id="GAC68120.1"/>
    </source>
</evidence>
<keyword evidence="3" id="KW-0804">Transcription</keyword>
<dbReference type="eggNOG" id="COG1309">
    <property type="taxonomic scope" value="Bacteria"/>
</dbReference>
<dbReference type="STRING" id="1223545.GS4_11_03920"/>
<evidence type="ECO:0000256" key="2">
    <source>
        <dbReference type="ARBA" id="ARBA00023125"/>
    </source>
</evidence>
<dbReference type="PANTHER" id="PTHR30055:SF234">
    <property type="entry name" value="HTH-TYPE TRANSCRIPTIONAL REGULATOR BETI"/>
    <property type="match status" value="1"/>
</dbReference>
<evidence type="ECO:0000256" key="3">
    <source>
        <dbReference type="ARBA" id="ARBA00023163"/>
    </source>
</evidence>
<evidence type="ECO:0000256" key="4">
    <source>
        <dbReference type="PROSITE-ProRule" id="PRU00335"/>
    </source>
</evidence>